<dbReference type="EMBL" id="VSRR010040190">
    <property type="protein sequence ID" value="MPC75016.1"/>
    <property type="molecule type" value="Genomic_DNA"/>
</dbReference>
<evidence type="ECO:0000313" key="1">
    <source>
        <dbReference type="EMBL" id="MPC75016.1"/>
    </source>
</evidence>
<reference evidence="1 2" key="1">
    <citation type="submission" date="2019-05" db="EMBL/GenBank/DDBJ databases">
        <title>Another draft genome of Portunus trituberculatus and its Hox gene families provides insights of decapod evolution.</title>
        <authorList>
            <person name="Jeong J.-H."/>
            <person name="Song I."/>
            <person name="Kim S."/>
            <person name="Choi T."/>
            <person name="Kim D."/>
            <person name="Ryu S."/>
            <person name="Kim W."/>
        </authorList>
    </citation>
    <scope>NUCLEOTIDE SEQUENCE [LARGE SCALE GENOMIC DNA]</scope>
    <source>
        <tissue evidence="1">Muscle</tissue>
    </source>
</reference>
<evidence type="ECO:0000313" key="2">
    <source>
        <dbReference type="Proteomes" id="UP000324222"/>
    </source>
</evidence>
<gene>
    <name evidence="1" type="ORF">E2C01_069400</name>
</gene>
<dbReference type="AlphaFoldDB" id="A0A5B7HZ98"/>
<keyword evidence="2" id="KW-1185">Reference proteome</keyword>
<name>A0A5B7HZ98_PORTR</name>
<organism evidence="1 2">
    <name type="scientific">Portunus trituberculatus</name>
    <name type="common">Swimming crab</name>
    <name type="synonym">Neptunus trituberculatus</name>
    <dbReference type="NCBI Taxonomy" id="210409"/>
    <lineage>
        <taxon>Eukaryota</taxon>
        <taxon>Metazoa</taxon>
        <taxon>Ecdysozoa</taxon>
        <taxon>Arthropoda</taxon>
        <taxon>Crustacea</taxon>
        <taxon>Multicrustacea</taxon>
        <taxon>Malacostraca</taxon>
        <taxon>Eumalacostraca</taxon>
        <taxon>Eucarida</taxon>
        <taxon>Decapoda</taxon>
        <taxon>Pleocyemata</taxon>
        <taxon>Brachyura</taxon>
        <taxon>Eubrachyura</taxon>
        <taxon>Portunoidea</taxon>
        <taxon>Portunidae</taxon>
        <taxon>Portuninae</taxon>
        <taxon>Portunus</taxon>
    </lineage>
</organism>
<protein>
    <submittedName>
        <fullName evidence="1">Uncharacterized protein</fullName>
    </submittedName>
</protein>
<proteinExistence type="predicted"/>
<dbReference type="Proteomes" id="UP000324222">
    <property type="component" value="Unassembled WGS sequence"/>
</dbReference>
<accession>A0A5B7HZ98</accession>
<comment type="caution">
    <text evidence="1">The sequence shown here is derived from an EMBL/GenBank/DDBJ whole genome shotgun (WGS) entry which is preliminary data.</text>
</comment>
<sequence>MEPRLGRSLVEGVTLRNSTGRDVERPLVTWAACGSEGGGAAPHNVNTKTSSNTKSVIKQRVSHLCCSATEAKLKGTLRATPGGGSEGDH</sequence>